<dbReference type="Proteomes" id="UP000325287">
    <property type="component" value="Segment"/>
</dbReference>
<evidence type="ECO:0000313" key="2">
    <source>
        <dbReference type="EMBL" id="QCQ84921.1"/>
    </source>
</evidence>
<proteinExistence type="predicted"/>
<sequence>MACYHPLDAKLSPSGKPIFKNNVNYGRFTKLIKLPCGRCIGCKLDRSKTWAIRLMHEAQLHECKAFITLTIDDARAENHAHERTKTLIKKDLQLFTKRLREDERYKNPSSKIKYYAVGEYGEKLGRPHYHIALYGTEFGDDRNQWRTDESGPIYRSSRLERLWPYGNSEIGTLTFKSAAYIARYITKKLTPGRTDESKEAYHAKYTAEGKIPEFSMISNGLGKDWLTKYKTDVYPHDYVLMEGKQLKPPRYYDQLLELWDAEQLELVKEERERKRLEQPESESFPERLRVKEQVAIARLSLNKRTLE</sequence>
<dbReference type="EMBL" id="MK249190">
    <property type="protein sequence ID" value="QCQ84921.1"/>
    <property type="molecule type" value="Genomic_DNA"/>
</dbReference>
<accession>A0A4P8PK94</accession>
<dbReference type="InterPro" id="IPR056906">
    <property type="entry name" value="ORF2/G2P_dom"/>
</dbReference>
<protein>
    <submittedName>
        <fullName evidence="2">Replication initiator protein</fullName>
    </submittedName>
</protein>
<reference evidence="2" key="1">
    <citation type="submission" date="2018-12" db="EMBL/GenBank/DDBJ databases">
        <title>Singled stranded DNA viruses identified in blackflies (Austrosimulium ungulatum) sampled in New Zealand.</title>
        <authorList>
            <person name="Kraberger S."/>
            <person name="Fontenele R.S."/>
            <person name="Schmidlin K."/>
            <person name="Walters M."/>
            <person name="Varsani A."/>
        </authorList>
    </citation>
    <scope>NUCLEOTIDE SEQUENCE [LARGE SCALE GENOMIC DNA]</scope>
    <source>
        <strain evidence="2">124</strain>
    </source>
</reference>
<organism evidence="2">
    <name type="scientific">Blackfly microvirus SF02</name>
    <dbReference type="NCBI Taxonomy" id="2576452"/>
    <lineage>
        <taxon>Viruses</taxon>
        <taxon>Monodnaviria</taxon>
        <taxon>Sangervirae</taxon>
        <taxon>Phixviricota</taxon>
        <taxon>Malgrandaviricetes</taxon>
        <taxon>Petitvirales</taxon>
        <taxon>Microviridae</taxon>
        <taxon>Microvirus</taxon>
    </lineage>
</organism>
<evidence type="ECO:0000259" key="1">
    <source>
        <dbReference type="Pfam" id="PF23343"/>
    </source>
</evidence>
<feature type="domain" description="Replication-associated protein ORF2/G2P" evidence="1">
    <location>
        <begin position="65"/>
        <end position="188"/>
    </location>
</feature>
<dbReference type="Pfam" id="PF23343">
    <property type="entry name" value="REP_ORF2-G2P"/>
    <property type="match status" value="1"/>
</dbReference>
<name>A0A4P8PK94_9VIRU</name>